<dbReference type="GO" id="GO:0003924">
    <property type="term" value="F:GTPase activity"/>
    <property type="evidence" value="ECO:0007669"/>
    <property type="project" value="UniProtKB-UniRule"/>
</dbReference>
<dbReference type="RefSeq" id="WP_283827271.1">
    <property type="nucleotide sequence ID" value="NZ_JASDDP010000019.1"/>
</dbReference>
<evidence type="ECO:0000256" key="7">
    <source>
        <dbReference type="ARBA" id="ARBA00022833"/>
    </source>
</evidence>
<dbReference type="GO" id="GO:0019843">
    <property type="term" value="F:rRNA binding"/>
    <property type="evidence" value="ECO:0007669"/>
    <property type="project" value="UniProtKB-KW"/>
</dbReference>
<feature type="binding site" evidence="10">
    <location>
        <begin position="107"/>
        <end position="110"/>
    </location>
    <ligand>
        <name>GTP</name>
        <dbReference type="ChEBI" id="CHEBI:37565"/>
    </ligand>
</feature>
<comment type="subcellular location">
    <subcellularLocation>
        <location evidence="10">Cytoplasm</location>
    </subcellularLocation>
</comment>
<evidence type="ECO:0000256" key="5">
    <source>
        <dbReference type="ARBA" id="ARBA00022741"/>
    </source>
</evidence>
<dbReference type="Gene3D" id="1.10.40.50">
    <property type="entry name" value="Probable gtpase engc, domain 3"/>
    <property type="match status" value="1"/>
</dbReference>
<dbReference type="InterPro" id="IPR012340">
    <property type="entry name" value="NA-bd_OB-fold"/>
</dbReference>
<keyword evidence="14" id="KW-1185">Reference proteome</keyword>
<feature type="domain" description="CP-type G" evidence="12">
    <location>
        <begin position="58"/>
        <end position="219"/>
    </location>
</feature>
<protein>
    <recommendedName>
        <fullName evidence="10">Small ribosomal subunit biogenesis GTPase RsgA</fullName>
        <ecNumber evidence="10">3.6.1.-</ecNumber>
    </recommendedName>
</protein>
<dbReference type="PROSITE" id="PS51721">
    <property type="entry name" value="G_CP"/>
    <property type="match status" value="1"/>
</dbReference>
<comment type="function">
    <text evidence="10">One of several proteins that assist in the late maturation steps of the functional core of the 30S ribosomal subunit. Helps release RbfA from mature subunits. May play a role in the assembly of ribosomal proteins into the subunit. Circularly permuted GTPase that catalyzes slow GTP hydrolysis, GTPase activity is stimulated by the 30S ribosomal subunit.</text>
</comment>
<dbReference type="Pfam" id="PF03193">
    <property type="entry name" value="RsgA_GTPase"/>
    <property type="match status" value="1"/>
</dbReference>
<feature type="domain" description="EngC GTPase" evidence="11">
    <location>
        <begin position="67"/>
        <end position="217"/>
    </location>
</feature>
<dbReference type="Proteomes" id="UP001224428">
    <property type="component" value="Unassembled WGS sequence"/>
</dbReference>
<dbReference type="SUPFAM" id="SSF50249">
    <property type="entry name" value="Nucleic acid-binding proteins"/>
    <property type="match status" value="1"/>
</dbReference>
<comment type="caution">
    <text evidence="13">The sequence shown here is derived from an EMBL/GenBank/DDBJ whole genome shotgun (WGS) entry which is preliminary data.</text>
</comment>
<evidence type="ECO:0000256" key="4">
    <source>
        <dbReference type="ARBA" id="ARBA00022730"/>
    </source>
</evidence>
<keyword evidence="7 10" id="KW-0862">Zinc</keyword>
<dbReference type="AlphaFoldDB" id="A0AAJ1PS97"/>
<dbReference type="InterPro" id="IPR004881">
    <property type="entry name" value="Ribosome_biogen_GTPase_RsgA"/>
</dbReference>
<keyword evidence="2 10" id="KW-0690">Ribosome biogenesis</keyword>
<reference evidence="13" key="1">
    <citation type="submission" date="2023-05" db="EMBL/GenBank/DDBJ databases">
        <title>Mycoplasma phocimorsus sp. nov., isolated from Scandinavian patients with seal finger or septic arthritis after contact with seals.</title>
        <authorList>
            <person name="Skafte-Holm A."/>
            <person name="Pedersen T.R."/>
            <person name="Froelund M."/>
            <person name="Stegger M."/>
            <person name="Qvortrup K."/>
            <person name="Michaels D.L."/>
            <person name="Brown D.R."/>
            <person name="Jensen J.S."/>
        </authorList>
    </citation>
    <scope>NUCLEOTIDE SEQUENCE</scope>
    <source>
        <strain evidence="13">M5725</strain>
    </source>
</reference>
<dbReference type="NCBIfam" id="TIGR00157">
    <property type="entry name" value="ribosome small subunit-dependent GTPase A"/>
    <property type="match status" value="1"/>
</dbReference>
<dbReference type="EMBL" id="JASDDP010000019">
    <property type="protein sequence ID" value="MDJ1645843.1"/>
    <property type="molecule type" value="Genomic_DNA"/>
</dbReference>
<name>A0AAJ1PS97_9MOLU</name>
<dbReference type="InterPro" id="IPR027417">
    <property type="entry name" value="P-loop_NTPase"/>
</dbReference>
<evidence type="ECO:0000256" key="8">
    <source>
        <dbReference type="ARBA" id="ARBA00022884"/>
    </source>
</evidence>
<keyword evidence="5 10" id="KW-0547">Nucleotide-binding</keyword>
<keyword evidence="9 10" id="KW-0342">GTP-binding</keyword>
<keyword evidence="6 10" id="KW-0378">Hydrolase</keyword>
<dbReference type="GO" id="GO:0046872">
    <property type="term" value="F:metal ion binding"/>
    <property type="evidence" value="ECO:0007669"/>
    <property type="project" value="UniProtKB-KW"/>
</dbReference>
<organism evidence="13 14">
    <name type="scientific">Mycoplasma phocimorsus</name>
    <dbReference type="NCBI Taxonomy" id="3045839"/>
    <lineage>
        <taxon>Bacteria</taxon>
        <taxon>Bacillati</taxon>
        <taxon>Mycoplasmatota</taxon>
        <taxon>Mollicutes</taxon>
        <taxon>Mycoplasmataceae</taxon>
        <taxon>Mycoplasma</taxon>
    </lineage>
</organism>
<dbReference type="GO" id="GO:0042274">
    <property type="term" value="P:ribosomal small subunit biogenesis"/>
    <property type="evidence" value="ECO:0007669"/>
    <property type="project" value="UniProtKB-UniRule"/>
</dbReference>
<keyword evidence="8 10" id="KW-0694">RNA-binding</keyword>
<dbReference type="HAMAP" id="MF_01820">
    <property type="entry name" value="GTPase_RsgA"/>
    <property type="match status" value="1"/>
</dbReference>
<evidence type="ECO:0000256" key="9">
    <source>
        <dbReference type="ARBA" id="ARBA00023134"/>
    </source>
</evidence>
<dbReference type="PROSITE" id="PS50936">
    <property type="entry name" value="ENGC_GTPASE"/>
    <property type="match status" value="1"/>
</dbReference>
<evidence type="ECO:0000259" key="11">
    <source>
        <dbReference type="PROSITE" id="PS50936"/>
    </source>
</evidence>
<evidence type="ECO:0000256" key="10">
    <source>
        <dbReference type="HAMAP-Rule" id="MF_01820"/>
    </source>
</evidence>
<dbReference type="PANTHER" id="PTHR32120:SF11">
    <property type="entry name" value="SMALL RIBOSOMAL SUBUNIT BIOGENESIS GTPASE RSGA 1, MITOCHONDRIAL-RELATED"/>
    <property type="match status" value="1"/>
</dbReference>
<dbReference type="EC" id="3.6.1.-" evidence="10"/>
<keyword evidence="4 10" id="KW-0699">rRNA-binding</keyword>
<keyword evidence="1 10" id="KW-0963">Cytoplasm</keyword>
<evidence type="ECO:0000313" key="13">
    <source>
        <dbReference type="EMBL" id="MDJ1645843.1"/>
    </source>
</evidence>
<dbReference type="SUPFAM" id="SSF52540">
    <property type="entry name" value="P-loop containing nucleoside triphosphate hydrolases"/>
    <property type="match status" value="1"/>
</dbReference>
<dbReference type="GO" id="GO:0005737">
    <property type="term" value="C:cytoplasm"/>
    <property type="evidence" value="ECO:0007669"/>
    <property type="project" value="UniProtKB-SubCell"/>
</dbReference>
<feature type="binding site" evidence="10">
    <location>
        <position position="247"/>
    </location>
    <ligand>
        <name>Zn(2+)</name>
        <dbReference type="ChEBI" id="CHEBI:29105"/>
    </ligand>
</feature>
<dbReference type="CDD" id="cd01854">
    <property type="entry name" value="YjeQ_EngC"/>
    <property type="match status" value="1"/>
</dbReference>
<keyword evidence="3 10" id="KW-0479">Metal-binding</keyword>
<evidence type="ECO:0000256" key="6">
    <source>
        <dbReference type="ARBA" id="ARBA00022801"/>
    </source>
</evidence>
<dbReference type="InterPro" id="IPR010914">
    <property type="entry name" value="RsgA_GTPase_dom"/>
</dbReference>
<dbReference type="Gene3D" id="2.40.50.140">
    <property type="entry name" value="Nucleic acid-binding proteins"/>
    <property type="match status" value="1"/>
</dbReference>
<dbReference type="PANTHER" id="PTHR32120">
    <property type="entry name" value="SMALL RIBOSOMAL SUBUNIT BIOGENESIS GTPASE RSGA"/>
    <property type="match status" value="1"/>
</dbReference>
<feature type="binding site" evidence="10">
    <location>
        <position position="249"/>
    </location>
    <ligand>
        <name>Zn(2+)</name>
        <dbReference type="ChEBI" id="CHEBI:29105"/>
    </ligand>
</feature>
<comment type="similarity">
    <text evidence="10">Belongs to the TRAFAC class YlqF/YawG GTPase family. RsgA subfamily.</text>
</comment>
<dbReference type="InterPro" id="IPR030378">
    <property type="entry name" value="G_CP_dom"/>
</dbReference>
<feature type="binding site" evidence="10">
    <location>
        <position position="242"/>
    </location>
    <ligand>
        <name>Zn(2+)</name>
        <dbReference type="ChEBI" id="CHEBI:29105"/>
    </ligand>
</feature>
<evidence type="ECO:0000256" key="1">
    <source>
        <dbReference type="ARBA" id="ARBA00022490"/>
    </source>
</evidence>
<evidence type="ECO:0000313" key="14">
    <source>
        <dbReference type="Proteomes" id="UP001224428"/>
    </source>
</evidence>
<evidence type="ECO:0000259" key="12">
    <source>
        <dbReference type="PROSITE" id="PS51721"/>
    </source>
</evidence>
<comment type="subunit">
    <text evidence="10">Monomer. Associates with 30S ribosomal subunit, binds 16S rRNA.</text>
</comment>
<accession>A0AAJ1PS97</accession>
<evidence type="ECO:0000256" key="3">
    <source>
        <dbReference type="ARBA" id="ARBA00022723"/>
    </source>
</evidence>
<evidence type="ECO:0000256" key="2">
    <source>
        <dbReference type="ARBA" id="ARBA00022517"/>
    </source>
</evidence>
<proteinExistence type="inferred from homology"/>
<dbReference type="Pfam" id="PF16745">
    <property type="entry name" value="RsgA_N"/>
    <property type="match status" value="1"/>
</dbReference>
<sequence>MNKNKIYSINSGFYDVWNGEKLIRLRGAGKLRNKNITPLVGDYVKISEGFIEDVLPRYNELLRPKVANVDNAFIIYSLKQPEFSSFMVDKYLSMVEYNEINPIIIFTKADLANDNYWINQYQELGYKCFTIGKFNQETEQKIINENICKINELIKNKTCVFMGQSGVGKSTLINSITGMNLKIDEISKALNRGKHTTRIVEIHRFNNSEIIDTPGFSNLVVPLTQQELSRSFKMFKENKVFCKFRSCLHANVDKKYCKILQLVDERKIPIFRYENYLKILKECNALKEY</sequence>
<gene>
    <name evidence="10 13" type="primary">rsgA</name>
    <name evidence="13" type="ORF">QLQ80_01920</name>
</gene>
<dbReference type="GO" id="GO:0005525">
    <property type="term" value="F:GTP binding"/>
    <property type="evidence" value="ECO:0007669"/>
    <property type="project" value="UniProtKB-UniRule"/>
</dbReference>
<feature type="binding site" evidence="10">
    <location>
        <begin position="163"/>
        <end position="171"/>
    </location>
    <ligand>
        <name>GTP</name>
        <dbReference type="ChEBI" id="CHEBI:37565"/>
    </ligand>
</feature>
<dbReference type="Gene3D" id="3.40.50.300">
    <property type="entry name" value="P-loop containing nucleotide triphosphate hydrolases"/>
    <property type="match status" value="1"/>
</dbReference>
<comment type="cofactor">
    <cofactor evidence="10">
        <name>Zn(2+)</name>
        <dbReference type="ChEBI" id="CHEBI:29105"/>
    </cofactor>
    <text evidence="10">Binds 1 zinc ion per subunit.</text>
</comment>
<feature type="binding site" evidence="10">
    <location>
        <position position="257"/>
    </location>
    <ligand>
        <name>Zn(2+)</name>
        <dbReference type="ChEBI" id="CHEBI:29105"/>
    </ligand>
</feature>
<dbReference type="InterPro" id="IPR031944">
    <property type="entry name" value="RsgA_N"/>
</dbReference>